<organism evidence="2 3">
    <name type="scientific">Afipia clevelandensis ATCC 49720</name>
    <dbReference type="NCBI Taxonomy" id="883079"/>
    <lineage>
        <taxon>Bacteria</taxon>
        <taxon>Pseudomonadati</taxon>
        <taxon>Pseudomonadota</taxon>
        <taxon>Alphaproteobacteria</taxon>
        <taxon>Hyphomicrobiales</taxon>
        <taxon>Nitrobacteraceae</taxon>
        <taxon>Afipia</taxon>
    </lineage>
</organism>
<dbReference type="InterPro" id="IPR001296">
    <property type="entry name" value="Glyco_trans_1"/>
</dbReference>
<dbReference type="CDD" id="cd03801">
    <property type="entry name" value="GT4_PimA-like"/>
    <property type="match status" value="1"/>
</dbReference>
<proteinExistence type="predicted"/>
<feature type="domain" description="Glycosyl transferase family 1" evidence="1">
    <location>
        <begin position="238"/>
        <end position="388"/>
    </location>
</feature>
<dbReference type="EMBL" id="AGWY01000008">
    <property type="protein sequence ID" value="EKS35624.1"/>
    <property type="molecule type" value="Genomic_DNA"/>
</dbReference>
<comment type="caution">
    <text evidence="2">The sequence shown here is derived from an EMBL/GenBank/DDBJ whole genome shotgun (WGS) entry which is preliminary data.</text>
</comment>
<keyword evidence="3" id="KW-1185">Reference proteome</keyword>
<accession>K8P4G2</accession>
<protein>
    <recommendedName>
        <fullName evidence="1">Glycosyl transferase family 1 domain-containing protein</fullName>
    </recommendedName>
</protein>
<dbReference type="PANTHER" id="PTHR45947:SF3">
    <property type="entry name" value="SULFOQUINOVOSYL TRANSFERASE SQD2"/>
    <property type="match status" value="1"/>
</dbReference>
<dbReference type="HOGENOM" id="CLU_648356_0_0_5"/>
<dbReference type="Proteomes" id="UP000001095">
    <property type="component" value="Unassembled WGS sequence"/>
</dbReference>
<dbReference type="PANTHER" id="PTHR45947">
    <property type="entry name" value="SULFOQUINOVOSYL TRANSFERASE SQD2"/>
    <property type="match status" value="1"/>
</dbReference>
<name>K8P4G2_9BRAD</name>
<dbReference type="GO" id="GO:0016758">
    <property type="term" value="F:hexosyltransferase activity"/>
    <property type="evidence" value="ECO:0007669"/>
    <property type="project" value="TreeGrafter"/>
</dbReference>
<evidence type="ECO:0000313" key="3">
    <source>
        <dbReference type="Proteomes" id="UP000001095"/>
    </source>
</evidence>
<dbReference type="AlphaFoldDB" id="K8P4G2"/>
<dbReference type="Pfam" id="PF00534">
    <property type="entry name" value="Glycos_transf_1"/>
    <property type="match status" value="1"/>
</dbReference>
<dbReference type="OrthoDB" id="5490290at2"/>
<reference evidence="2 3" key="1">
    <citation type="submission" date="2012-04" db="EMBL/GenBank/DDBJ databases">
        <title>The Genome Sequence of Afipia clevelandensis ATCC 49720.</title>
        <authorList>
            <consortium name="The Broad Institute Genome Sequencing Platform"/>
            <person name="Earl A."/>
            <person name="Ward D."/>
            <person name="Feldgarden M."/>
            <person name="Gevers D."/>
            <person name="Huys G."/>
            <person name="Walker B."/>
            <person name="Young S.K."/>
            <person name="Zeng Q."/>
            <person name="Gargeya S."/>
            <person name="Fitzgerald M."/>
            <person name="Haas B."/>
            <person name="Abouelleil A."/>
            <person name="Alvarado L."/>
            <person name="Arachchi H.M."/>
            <person name="Berlin A."/>
            <person name="Chapman S.B."/>
            <person name="Goldberg J."/>
            <person name="Griggs A."/>
            <person name="Gujja S."/>
            <person name="Hansen M."/>
            <person name="Howarth C."/>
            <person name="Imamovic A."/>
            <person name="Larimer J."/>
            <person name="McCowen C."/>
            <person name="Montmayeur A."/>
            <person name="Murphy C."/>
            <person name="Neiman D."/>
            <person name="Pearson M."/>
            <person name="Priest M."/>
            <person name="Roberts A."/>
            <person name="Saif S."/>
            <person name="Shea T."/>
            <person name="Sisk P."/>
            <person name="Sykes S."/>
            <person name="Wortman J."/>
            <person name="Nusbaum C."/>
            <person name="Birren B."/>
        </authorList>
    </citation>
    <scope>NUCLEOTIDE SEQUENCE [LARGE SCALE GENOMIC DNA]</scope>
    <source>
        <strain evidence="2 3">ATCC 49720</strain>
    </source>
</reference>
<sequence length="423" mass="46509">MTIAVRSDPSALPSMQSATKPRRLLMIGYNTVDEAVAKGIIRRHDDASLELYYNFGQMFDEVLYIVPFGRADLRQRLTDTIEYREFQFSRVNRGARLALAGLAHVPKAVTFINEVIREFQPDVVQVCGPHIPAALTLLSKEARRLPSVCFIEAFWETILPQQQNLPSLIRKALPNWYRLVYRVFDRYTGAPSLSPDFYSRLGMDRSKISRWIQPLDLRQLGGASAEDAPVAVLSAPHPRVVVVGRLHPEKLAGDALEIFARAVSSGHAGTLIFIGDGAERTAIEARGRELGLDKRIVITGLLPHTGALATMKACDYSIAPMQGSALLESLGAGLATVAYDHETHRALIDNGRTGVLVPHRDIAAAADVLKKWLANPGPAKSIGDAARREVFARFSVANVKAILRSAFDEAYEARSASKIKHTV</sequence>
<dbReference type="InterPro" id="IPR050194">
    <property type="entry name" value="Glycosyltransferase_grp1"/>
</dbReference>
<evidence type="ECO:0000259" key="1">
    <source>
        <dbReference type="Pfam" id="PF00534"/>
    </source>
</evidence>
<evidence type="ECO:0000313" key="2">
    <source>
        <dbReference type="EMBL" id="EKS35624.1"/>
    </source>
</evidence>
<dbReference type="Gene3D" id="3.40.50.2000">
    <property type="entry name" value="Glycogen Phosphorylase B"/>
    <property type="match status" value="2"/>
</dbReference>
<dbReference type="SUPFAM" id="SSF53756">
    <property type="entry name" value="UDP-Glycosyltransferase/glycogen phosphorylase"/>
    <property type="match status" value="1"/>
</dbReference>
<dbReference type="PATRIC" id="fig|883079.3.peg.1863"/>
<dbReference type="RefSeq" id="WP_002712702.1">
    <property type="nucleotide sequence ID" value="NZ_KB375281.1"/>
</dbReference>
<gene>
    <name evidence="2" type="ORF">HMPREF9696_01836</name>
</gene>